<evidence type="ECO:0000313" key="1">
    <source>
        <dbReference type="EMBL" id="ASC72992.1"/>
    </source>
</evidence>
<sequence length="80" mass="8899">MNLLESQVLEKMKVLSQEKQQEVLDFVEFLISRATPQASSIELPQPLESSFVEAARQYVGCTEGPGDLSTNPNYMEGYGT</sequence>
<dbReference type="AlphaFoldDB" id="A0A1V8NLK9"/>
<name>A0A1V8NLK9_9CYAN</name>
<reference evidence="1 2" key="1">
    <citation type="journal article" date="2016" name="Biochim. Biophys. Acta">
        <title>Characterization of red-shifted phycobilisomes isolated from the chlorophyll f-containing cyanobacterium Halomicronema hongdechloris.</title>
        <authorList>
            <person name="Li Y."/>
            <person name="Lin Y."/>
            <person name="Garvey C.J."/>
            <person name="Birch D."/>
            <person name="Corkery R.W."/>
            <person name="Loughlin P.C."/>
            <person name="Scheer H."/>
            <person name="Willows R.D."/>
            <person name="Chen M."/>
        </authorList>
    </citation>
    <scope>NUCLEOTIDE SEQUENCE [LARGE SCALE GENOMIC DNA]</scope>
    <source>
        <strain evidence="1 2">C2206</strain>
    </source>
</reference>
<evidence type="ECO:0000313" key="2">
    <source>
        <dbReference type="Proteomes" id="UP000191901"/>
    </source>
</evidence>
<dbReference type="Proteomes" id="UP000191901">
    <property type="component" value="Chromosome"/>
</dbReference>
<gene>
    <name evidence="1" type="ORF">XM38_039530</name>
</gene>
<keyword evidence="2" id="KW-1185">Reference proteome</keyword>
<dbReference type="EMBL" id="CP021983">
    <property type="protein sequence ID" value="ASC72992.1"/>
    <property type="molecule type" value="Genomic_DNA"/>
</dbReference>
<organism evidence="1 2">
    <name type="scientific">Halomicronema hongdechloris C2206</name>
    <dbReference type="NCBI Taxonomy" id="1641165"/>
    <lineage>
        <taxon>Bacteria</taxon>
        <taxon>Bacillati</taxon>
        <taxon>Cyanobacteriota</taxon>
        <taxon>Cyanophyceae</taxon>
        <taxon>Nodosilineales</taxon>
        <taxon>Nodosilineaceae</taxon>
        <taxon>Halomicronema</taxon>
    </lineage>
</organism>
<dbReference type="OrthoDB" id="8527231at2"/>
<accession>A0A1V8NLK9</accession>
<protein>
    <submittedName>
        <fullName evidence="1">Uncharacterized protein</fullName>
    </submittedName>
</protein>
<dbReference type="RefSeq" id="WP_080808288.1">
    <property type="nucleotide sequence ID" value="NZ_CP021983.2"/>
</dbReference>
<dbReference type="KEGG" id="hhg:XM38_039530"/>
<proteinExistence type="predicted"/>